<keyword evidence="11" id="KW-1185">Reference proteome</keyword>
<evidence type="ECO:0000256" key="2">
    <source>
        <dbReference type="ARBA" id="ARBA00006339"/>
    </source>
</evidence>
<comment type="caution">
    <text evidence="10">The sequence shown here is derived from an EMBL/GenBank/DDBJ whole genome shotgun (WGS) entry which is preliminary data.</text>
</comment>
<evidence type="ECO:0000256" key="5">
    <source>
        <dbReference type="ARBA" id="ARBA00022989"/>
    </source>
</evidence>
<evidence type="ECO:0000256" key="4">
    <source>
        <dbReference type="ARBA" id="ARBA00022692"/>
    </source>
</evidence>
<evidence type="ECO:0000313" key="10">
    <source>
        <dbReference type="EMBL" id="CAG2222163.1"/>
    </source>
</evidence>
<keyword evidence="8 9" id="KW-0325">Glycoprotein</keyword>
<evidence type="ECO:0000256" key="8">
    <source>
        <dbReference type="ARBA" id="ARBA00023180"/>
    </source>
</evidence>
<dbReference type="EC" id="2.8.2.-" evidence="9"/>
<keyword evidence="9" id="KW-0119">Carbohydrate metabolism</keyword>
<organism evidence="10 11">
    <name type="scientific">Mytilus edulis</name>
    <name type="common">Blue mussel</name>
    <dbReference type="NCBI Taxonomy" id="6550"/>
    <lineage>
        <taxon>Eukaryota</taxon>
        <taxon>Metazoa</taxon>
        <taxon>Spiralia</taxon>
        <taxon>Lophotrochozoa</taxon>
        <taxon>Mollusca</taxon>
        <taxon>Bivalvia</taxon>
        <taxon>Autobranchia</taxon>
        <taxon>Pteriomorphia</taxon>
        <taxon>Mytilida</taxon>
        <taxon>Mytiloidea</taxon>
        <taxon>Mytilidae</taxon>
        <taxon>Mytilinae</taxon>
        <taxon>Mytilus</taxon>
    </lineage>
</organism>
<keyword evidence="6 9" id="KW-0333">Golgi apparatus</keyword>
<keyword evidence="7 9" id="KW-0472">Membrane</keyword>
<comment type="subcellular location">
    <subcellularLocation>
        <location evidence="1 9">Golgi apparatus membrane</location>
        <topology evidence="1 9">Single-pass type II membrane protein</topology>
    </subcellularLocation>
</comment>
<evidence type="ECO:0000313" key="11">
    <source>
        <dbReference type="Proteomes" id="UP000683360"/>
    </source>
</evidence>
<evidence type="ECO:0000256" key="7">
    <source>
        <dbReference type="ARBA" id="ARBA00023136"/>
    </source>
</evidence>
<keyword evidence="9" id="KW-0735">Signal-anchor</keyword>
<comment type="similarity">
    <text evidence="2 9">Belongs to the sulfotransferase 2 family.</text>
</comment>
<evidence type="ECO:0000256" key="1">
    <source>
        <dbReference type="ARBA" id="ARBA00004323"/>
    </source>
</evidence>
<keyword evidence="3 9" id="KW-0808">Transferase</keyword>
<dbReference type="AlphaFoldDB" id="A0A8S3SMU9"/>
<dbReference type="PANTHER" id="PTHR12137">
    <property type="entry name" value="CARBOHYDRATE SULFOTRANSFERASE"/>
    <property type="match status" value="1"/>
</dbReference>
<evidence type="ECO:0000256" key="3">
    <source>
        <dbReference type="ARBA" id="ARBA00022679"/>
    </source>
</evidence>
<dbReference type="OrthoDB" id="206904at2759"/>
<dbReference type="Proteomes" id="UP000683360">
    <property type="component" value="Unassembled WGS sequence"/>
</dbReference>
<evidence type="ECO:0000256" key="9">
    <source>
        <dbReference type="RuleBase" id="RU364020"/>
    </source>
</evidence>
<gene>
    <name evidence="10" type="ORF">MEDL_35495</name>
</gene>
<dbReference type="EMBL" id="CAJPWZ010001727">
    <property type="protein sequence ID" value="CAG2222163.1"/>
    <property type="molecule type" value="Genomic_DNA"/>
</dbReference>
<dbReference type="PANTHER" id="PTHR12137:SF54">
    <property type="entry name" value="CARBOHYDRATE SULFOTRANSFERASE"/>
    <property type="match status" value="1"/>
</dbReference>
<keyword evidence="4 9" id="KW-0812">Transmembrane</keyword>
<sequence>MQRIFGRNVSFCVMLCCLFISFICVDHFYPTLRISKNIQKIIYDSVTEKAVEKYFTVSTNSKNTLVRLNEPNSHNTVKNISILSQKAVARLTKQELQQIKGYGTSSPIVVKKYKLVFFWNQKAGCTYWKRLLQFIQGVKNKELHVPGRNGLTHLTQFKDSEITEMMFDNSWTKAVFVREPRERVLSAFLEKGLNPARMRDMCRRPAVKSLLEFITLIKTCKDVHWSSQVKLPRHLYKYTWIGKMPDINSYTEKLLTKIGAWNDTVNNYLHSKEQFEKTRPHATSANEKLLQYYNDTKSQDIIFKMYAADYDVFKFDKKYFN</sequence>
<dbReference type="GO" id="GO:0008146">
    <property type="term" value="F:sulfotransferase activity"/>
    <property type="evidence" value="ECO:0007669"/>
    <property type="project" value="InterPro"/>
</dbReference>
<reference evidence="10" key="1">
    <citation type="submission" date="2021-03" db="EMBL/GenBank/DDBJ databases">
        <authorList>
            <person name="Bekaert M."/>
        </authorList>
    </citation>
    <scope>NUCLEOTIDE SEQUENCE</scope>
</reference>
<dbReference type="Pfam" id="PF03567">
    <property type="entry name" value="Sulfotransfer_2"/>
    <property type="match status" value="1"/>
</dbReference>
<proteinExistence type="inferred from homology"/>
<name>A0A8S3SMU9_MYTED</name>
<protein>
    <recommendedName>
        <fullName evidence="9">Carbohydrate sulfotransferase</fullName>
        <ecNumber evidence="9">2.8.2.-</ecNumber>
    </recommendedName>
</protein>
<dbReference type="InterPro" id="IPR005331">
    <property type="entry name" value="Sulfotransferase"/>
</dbReference>
<dbReference type="InterPro" id="IPR018011">
    <property type="entry name" value="Carb_sulfotrans_8-10"/>
</dbReference>
<dbReference type="GO" id="GO:0000139">
    <property type="term" value="C:Golgi membrane"/>
    <property type="evidence" value="ECO:0007669"/>
    <property type="project" value="UniProtKB-SubCell"/>
</dbReference>
<dbReference type="GO" id="GO:0016051">
    <property type="term" value="P:carbohydrate biosynthetic process"/>
    <property type="evidence" value="ECO:0007669"/>
    <property type="project" value="InterPro"/>
</dbReference>
<evidence type="ECO:0000256" key="6">
    <source>
        <dbReference type="ARBA" id="ARBA00023034"/>
    </source>
</evidence>
<feature type="transmembrane region" description="Helical" evidence="9">
    <location>
        <begin position="9"/>
        <end position="29"/>
    </location>
</feature>
<accession>A0A8S3SMU9</accession>
<keyword evidence="5 9" id="KW-1133">Transmembrane helix</keyword>